<organism evidence="3 4">
    <name type="scientific">Penicillium cinerascens</name>
    <dbReference type="NCBI Taxonomy" id="70096"/>
    <lineage>
        <taxon>Eukaryota</taxon>
        <taxon>Fungi</taxon>
        <taxon>Dikarya</taxon>
        <taxon>Ascomycota</taxon>
        <taxon>Pezizomycotina</taxon>
        <taxon>Eurotiomycetes</taxon>
        <taxon>Eurotiomycetidae</taxon>
        <taxon>Eurotiales</taxon>
        <taxon>Aspergillaceae</taxon>
        <taxon>Penicillium</taxon>
    </lineage>
</organism>
<dbReference type="EMBL" id="JAPQKR010000004">
    <property type="protein sequence ID" value="KAJ5218581.1"/>
    <property type="molecule type" value="Genomic_DNA"/>
</dbReference>
<dbReference type="SUPFAM" id="SSF51735">
    <property type="entry name" value="NAD(P)-binding Rossmann-fold domains"/>
    <property type="match status" value="1"/>
</dbReference>
<evidence type="ECO:0000313" key="4">
    <source>
        <dbReference type="Proteomes" id="UP001150904"/>
    </source>
</evidence>
<dbReference type="RefSeq" id="XP_058313154.1">
    <property type="nucleotide sequence ID" value="XM_058447743.1"/>
</dbReference>
<gene>
    <name evidence="3" type="ORF">N7498_000680</name>
</gene>
<dbReference type="InterPro" id="IPR036291">
    <property type="entry name" value="NAD(P)-bd_dom_sf"/>
</dbReference>
<dbReference type="GeneID" id="83175043"/>
<dbReference type="GO" id="GO:0016491">
    <property type="term" value="F:oxidoreductase activity"/>
    <property type="evidence" value="ECO:0007669"/>
    <property type="project" value="UniProtKB-KW"/>
</dbReference>
<dbReference type="Proteomes" id="UP001150904">
    <property type="component" value="Unassembled WGS sequence"/>
</dbReference>
<reference evidence="3" key="1">
    <citation type="submission" date="2022-12" db="EMBL/GenBank/DDBJ databases">
        <authorList>
            <person name="Petersen C."/>
        </authorList>
    </citation>
    <scope>NUCLEOTIDE SEQUENCE</scope>
    <source>
        <strain evidence="3">IBT 15544</strain>
    </source>
</reference>
<reference evidence="3" key="2">
    <citation type="journal article" date="2023" name="IMA Fungus">
        <title>Comparative genomic study of the Penicillium genus elucidates a diverse pangenome and 15 lateral gene transfer events.</title>
        <authorList>
            <person name="Petersen C."/>
            <person name="Sorensen T."/>
            <person name="Nielsen M.R."/>
            <person name="Sondergaard T.E."/>
            <person name="Sorensen J.L."/>
            <person name="Fitzpatrick D.A."/>
            <person name="Frisvad J.C."/>
            <person name="Nielsen K.L."/>
        </authorList>
    </citation>
    <scope>NUCLEOTIDE SEQUENCE</scope>
    <source>
        <strain evidence="3">IBT 15544</strain>
    </source>
</reference>
<comment type="caution">
    <text evidence="3">The sequence shown here is derived from an EMBL/GenBank/DDBJ whole genome shotgun (WGS) entry which is preliminary data.</text>
</comment>
<evidence type="ECO:0000256" key="1">
    <source>
        <dbReference type="ARBA" id="ARBA00006484"/>
    </source>
</evidence>
<keyword evidence="2" id="KW-0560">Oxidoreductase</keyword>
<dbReference type="OrthoDB" id="191139at2759"/>
<sequence>MSMQILRSEVVLEKYGKALAGKTGILTRLHDPDFSHQANIFKVLITGVSDESIAGELAVQISAVNPKLLILSARAESKVTPIINKIKESKPNVATRFLNMELGDMGAIRKGVENDLADIPKIDHVVCVAAVMACPYAKTKDGFESQFGVNYLANFLLVRLLLPKVQAAGPSSSVIIVASSVVRRGKLNFDDIGFSNGETYEGWAAYGQSNVARVMFAKKLGEKLKSKGIRVFSIDPGAVRTGLQKHVSPDFRAQVEEWRKTDKAMTDVDGNKYDIPPWTTRSEGAATMITGMIDPTIADFTGSFLKQNAVANEELHSQIRDEQNWTRLWELSEAFIGEIYPL</sequence>
<evidence type="ECO:0000313" key="3">
    <source>
        <dbReference type="EMBL" id="KAJ5218581.1"/>
    </source>
</evidence>
<proteinExistence type="inferred from homology"/>
<name>A0A9W9NET5_9EURO</name>
<dbReference type="Gene3D" id="3.40.50.720">
    <property type="entry name" value="NAD(P)-binding Rossmann-like Domain"/>
    <property type="match status" value="1"/>
</dbReference>
<dbReference type="InterPro" id="IPR002347">
    <property type="entry name" value="SDR_fam"/>
</dbReference>
<keyword evidence="4" id="KW-1185">Reference proteome</keyword>
<dbReference type="Pfam" id="PF00106">
    <property type="entry name" value="adh_short"/>
    <property type="match status" value="1"/>
</dbReference>
<evidence type="ECO:0000256" key="2">
    <source>
        <dbReference type="ARBA" id="ARBA00023002"/>
    </source>
</evidence>
<dbReference type="PANTHER" id="PTHR43157:SF31">
    <property type="entry name" value="PHOSPHATIDYLINOSITOL-GLYCAN BIOSYNTHESIS CLASS F PROTEIN"/>
    <property type="match status" value="1"/>
</dbReference>
<comment type="similarity">
    <text evidence="1">Belongs to the short-chain dehydrogenases/reductases (SDR) family.</text>
</comment>
<protein>
    <submittedName>
        <fullName evidence="3">Uncharacterized protein</fullName>
    </submittedName>
</protein>
<dbReference type="AlphaFoldDB" id="A0A9W9NET5"/>
<accession>A0A9W9NET5</accession>
<dbReference type="PANTHER" id="PTHR43157">
    <property type="entry name" value="PHOSPHATIDYLINOSITOL-GLYCAN BIOSYNTHESIS CLASS F PROTEIN-RELATED"/>
    <property type="match status" value="1"/>
</dbReference>